<dbReference type="OMA" id="CFHLKDM"/>
<dbReference type="AlphaFoldDB" id="A0A161TP49"/>
<dbReference type="GO" id="GO:0003677">
    <property type="term" value="F:DNA binding"/>
    <property type="evidence" value="ECO:0007669"/>
    <property type="project" value="InterPro"/>
</dbReference>
<gene>
    <name evidence="5" type="ORF">L228DRAFT_125996</name>
</gene>
<evidence type="ECO:0000313" key="5">
    <source>
        <dbReference type="EMBL" id="KZF23886.1"/>
    </source>
</evidence>
<dbReference type="InterPro" id="IPR050613">
    <property type="entry name" value="Sec_Metabolite_Reg"/>
</dbReference>
<feature type="region of interest" description="Disordered" evidence="3">
    <location>
        <begin position="341"/>
        <end position="366"/>
    </location>
</feature>
<keyword evidence="6" id="KW-1185">Reference proteome</keyword>
<sequence>MQQTASSSYGSPSESNHPVDLPPMPPVKDPRQATSPSAPSNYSEHPAAARTDQIQREVSPSPSDYGSIRIRESGVSYVSSAHWAAVLDSIAELRDHFEEEDESHAVNSNPIQLQANFPSPQLLYSGCPTHVTPASILESIPPRPVVDRLVSRYFNVLDMTSGVPHSGKFLREYEEFWKCPQAVPITWVGLLFSMMCLSTQFQQSFLAPANTLLVSGHSPLASQALESQTAVDMFREKIIHCLILGHYTNGGPYVLETLILYFMVEVFPSKDTESGTRLLVGNIVQIAIHMGYHRDAKHFPNISPFAGEMRRRIWALIVQLDFTISTQMGLPRLVRESQTDVAEPRNLADSDFDESTVELPPSRPETEVTPTLYTLAKLRLLSVGVKVGDLATEPRAYSYAHVLTLDKQIDEAREALPSSMKWENLASSLNVPSQVIIQRIWLEVSVQRLKIVLHKRFLVASRLQQQYAYSRSACLTAAMKILELQHLVDEETQLDGRLYQSRWRVTSSFIHPFLLATSTLCFYLQVHAEEQAKGHDSLGDAEAASVDIEKIRQLLRASQVIWLGESTTSREARKAAAALRYVLGDSGVASDPFAVNALPGVSPGPAAGPFFPGFADLMLGYDFPSFGSQPTNEGLLGQSFAPNLNNDVEPWPRQNSLQQMNLS</sequence>
<evidence type="ECO:0000259" key="4">
    <source>
        <dbReference type="SMART" id="SM00906"/>
    </source>
</evidence>
<dbReference type="RefSeq" id="XP_018189441.1">
    <property type="nucleotide sequence ID" value="XM_018329048.1"/>
</dbReference>
<organism evidence="5 6">
    <name type="scientific">Xylona heveae (strain CBS 132557 / TC161)</name>
    <dbReference type="NCBI Taxonomy" id="1328760"/>
    <lineage>
        <taxon>Eukaryota</taxon>
        <taxon>Fungi</taxon>
        <taxon>Dikarya</taxon>
        <taxon>Ascomycota</taxon>
        <taxon>Pezizomycotina</taxon>
        <taxon>Xylonomycetes</taxon>
        <taxon>Xylonales</taxon>
        <taxon>Xylonaceae</taxon>
        <taxon>Xylona</taxon>
    </lineage>
</organism>
<dbReference type="OrthoDB" id="4934715at2759"/>
<evidence type="ECO:0000256" key="2">
    <source>
        <dbReference type="ARBA" id="ARBA00023242"/>
    </source>
</evidence>
<feature type="region of interest" description="Disordered" evidence="3">
    <location>
        <begin position="1"/>
        <end position="66"/>
    </location>
</feature>
<accession>A0A161TP49</accession>
<protein>
    <submittedName>
        <fullName evidence="5">Fungal-specific transcription factor domain protein</fullName>
    </submittedName>
</protein>
<feature type="domain" description="Xylanolytic transcriptional activator regulatory" evidence="4">
    <location>
        <begin position="276"/>
        <end position="350"/>
    </location>
</feature>
<dbReference type="InParanoid" id="A0A161TP49"/>
<feature type="compositionally biased region" description="Polar residues" evidence="3">
    <location>
        <begin position="653"/>
        <end position="663"/>
    </location>
</feature>
<keyword evidence="2" id="KW-0539">Nucleus</keyword>
<reference evidence="5 6" key="1">
    <citation type="journal article" date="2016" name="Fungal Biol.">
        <title>The genome of Xylona heveae provides a window into fungal endophytism.</title>
        <authorList>
            <person name="Gazis R."/>
            <person name="Kuo A."/>
            <person name="Riley R."/>
            <person name="LaButti K."/>
            <person name="Lipzen A."/>
            <person name="Lin J."/>
            <person name="Amirebrahimi M."/>
            <person name="Hesse C.N."/>
            <person name="Spatafora J.W."/>
            <person name="Henrissat B."/>
            <person name="Hainaut M."/>
            <person name="Grigoriev I.V."/>
            <person name="Hibbett D.S."/>
        </authorList>
    </citation>
    <scope>NUCLEOTIDE SEQUENCE [LARGE SCALE GENOMIC DNA]</scope>
    <source>
        <strain evidence="5 6">TC161</strain>
    </source>
</reference>
<dbReference type="InterPro" id="IPR007219">
    <property type="entry name" value="XnlR_reg_dom"/>
</dbReference>
<proteinExistence type="predicted"/>
<dbReference type="GO" id="GO:0006351">
    <property type="term" value="P:DNA-templated transcription"/>
    <property type="evidence" value="ECO:0007669"/>
    <property type="project" value="InterPro"/>
</dbReference>
<dbReference type="Proteomes" id="UP000076632">
    <property type="component" value="Unassembled WGS sequence"/>
</dbReference>
<evidence type="ECO:0000256" key="3">
    <source>
        <dbReference type="SAM" id="MobiDB-lite"/>
    </source>
</evidence>
<dbReference type="STRING" id="1328760.A0A161TP49"/>
<dbReference type="PANTHER" id="PTHR31001">
    <property type="entry name" value="UNCHARACTERIZED TRANSCRIPTIONAL REGULATORY PROTEIN"/>
    <property type="match status" value="1"/>
</dbReference>
<dbReference type="Pfam" id="PF04082">
    <property type="entry name" value="Fungal_trans"/>
    <property type="match status" value="1"/>
</dbReference>
<feature type="region of interest" description="Disordered" evidence="3">
    <location>
        <begin position="632"/>
        <end position="663"/>
    </location>
</feature>
<feature type="compositionally biased region" description="Polar residues" evidence="3">
    <location>
        <begin position="1"/>
        <end position="16"/>
    </location>
</feature>
<dbReference type="GO" id="GO:0008270">
    <property type="term" value="F:zinc ion binding"/>
    <property type="evidence" value="ECO:0007669"/>
    <property type="project" value="InterPro"/>
</dbReference>
<dbReference type="GO" id="GO:0005634">
    <property type="term" value="C:nucleus"/>
    <property type="evidence" value="ECO:0007669"/>
    <property type="project" value="UniProtKB-SubCell"/>
</dbReference>
<dbReference type="CDD" id="cd12148">
    <property type="entry name" value="fungal_TF_MHR"/>
    <property type="match status" value="1"/>
</dbReference>
<dbReference type="SMART" id="SM00906">
    <property type="entry name" value="Fungal_trans"/>
    <property type="match status" value="1"/>
</dbReference>
<feature type="compositionally biased region" description="Polar residues" evidence="3">
    <location>
        <begin position="32"/>
        <end position="43"/>
    </location>
</feature>
<dbReference type="GeneID" id="28894185"/>
<dbReference type="PANTHER" id="PTHR31001:SF74">
    <property type="entry name" value="ZN(II)2CYS6 TRANSCRIPTION FACTOR (EUROFUNG)"/>
    <property type="match status" value="1"/>
</dbReference>
<name>A0A161TP49_XYLHT</name>
<evidence type="ECO:0000313" key="6">
    <source>
        <dbReference type="Proteomes" id="UP000076632"/>
    </source>
</evidence>
<dbReference type="EMBL" id="KV407457">
    <property type="protein sequence ID" value="KZF23886.1"/>
    <property type="molecule type" value="Genomic_DNA"/>
</dbReference>
<evidence type="ECO:0000256" key="1">
    <source>
        <dbReference type="ARBA" id="ARBA00004123"/>
    </source>
</evidence>
<comment type="subcellular location">
    <subcellularLocation>
        <location evidence="1">Nucleus</location>
    </subcellularLocation>
</comment>